<evidence type="ECO:0000313" key="3">
    <source>
        <dbReference type="Proteomes" id="UP000037210"/>
    </source>
</evidence>
<dbReference type="SFLD" id="SFLDS00028">
    <property type="entry name" value="Proline_Racemase"/>
    <property type="match status" value="1"/>
</dbReference>
<evidence type="ECO:0000313" key="2">
    <source>
        <dbReference type="EMBL" id="KON31480.1"/>
    </source>
</evidence>
<protein>
    <recommendedName>
        <fullName evidence="4">Proline racemase</fullName>
    </recommendedName>
</protein>
<evidence type="ECO:0008006" key="4">
    <source>
        <dbReference type="Google" id="ProtNLM"/>
    </source>
</evidence>
<dbReference type="InterPro" id="IPR008794">
    <property type="entry name" value="Pro_racemase_fam"/>
</dbReference>
<dbReference type="PIRSF" id="PIRSF029792">
    <property type="entry name" value="Pro_racemase"/>
    <property type="match status" value="1"/>
</dbReference>
<evidence type="ECO:0000256" key="1">
    <source>
        <dbReference type="ARBA" id="ARBA00007529"/>
    </source>
</evidence>
<proteinExistence type="inferred from homology"/>
<dbReference type="Pfam" id="PF05544">
    <property type="entry name" value="Pro_racemase"/>
    <property type="match status" value="1"/>
</dbReference>
<dbReference type="Gene3D" id="3.10.310.10">
    <property type="entry name" value="Diaminopimelate Epimerase, Chain A, domain 1"/>
    <property type="match status" value="2"/>
</dbReference>
<accession>A0A0M0BT04</accession>
<dbReference type="PANTHER" id="PTHR33442:SF5">
    <property type="entry name" value="BIFUNCTIONAL TRANS-3-HYDROXY-L-PROLINE DEHYDRATASE_2-EPIMERASE"/>
    <property type="match status" value="1"/>
</dbReference>
<dbReference type="Proteomes" id="UP000037210">
    <property type="component" value="Unassembled WGS sequence"/>
</dbReference>
<organism evidence="2 3">
    <name type="scientific">miscellaneous Crenarchaeota group-15 archaeon DG-45</name>
    <dbReference type="NCBI Taxonomy" id="1685127"/>
    <lineage>
        <taxon>Archaea</taxon>
        <taxon>Candidatus Bathyarchaeota</taxon>
        <taxon>MCG-15</taxon>
    </lineage>
</organism>
<dbReference type="EMBL" id="LFWZ01000004">
    <property type="protein sequence ID" value="KON31480.1"/>
    <property type="molecule type" value="Genomic_DNA"/>
</dbReference>
<comment type="similarity">
    <text evidence="1">Belongs to the proline racemase family.</text>
</comment>
<name>A0A0M0BT04_9ARCH</name>
<dbReference type="PANTHER" id="PTHR33442">
    <property type="entry name" value="TRANS-3-HYDROXY-L-PROLINE DEHYDRATASE"/>
    <property type="match status" value="1"/>
</dbReference>
<dbReference type="GO" id="GO:0047580">
    <property type="term" value="F:4-hydroxyproline epimerase activity"/>
    <property type="evidence" value="ECO:0007669"/>
    <property type="project" value="TreeGrafter"/>
</dbReference>
<dbReference type="AlphaFoldDB" id="A0A0M0BT04"/>
<gene>
    <name evidence="2" type="ORF">AC482_00760</name>
</gene>
<reference evidence="2 3" key="1">
    <citation type="submission" date="2015-06" db="EMBL/GenBank/DDBJ databases">
        <title>New insights into the roles of widespread benthic archaea in carbon and nitrogen cycling.</title>
        <authorList>
            <person name="Lazar C.S."/>
            <person name="Baker B.J."/>
            <person name="Seitz K.W."/>
            <person name="Hyde A.S."/>
            <person name="Dick G.J."/>
            <person name="Hinrichs K.-U."/>
            <person name="Teske A.P."/>
        </authorList>
    </citation>
    <scope>NUCLEOTIDE SEQUENCE [LARGE SCALE GENOMIC DNA]</scope>
    <source>
        <strain evidence="2">DG-45</strain>
    </source>
</reference>
<dbReference type="SUPFAM" id="SSF54506">
    <property type="entry name" value="Diaminopimelate epimerase-like"/>
    <property type="match status" value="1"/>
</dbReference>
<comment type="caution">
    <text evidence="2">The sequence shown here is derived from an EMBL/GenBank/DDBJ whole genome shotgun (WGS) entry which is preliminary data.</text>
</comment>
<sequence>MRFSRVLSCVDTHSSGEATRVVVGGVPKLKGSTMAEKQAYFREHYDHLRPTMLKEPRGFAGLLGAVLTEPTVPEADVGVIYLWTDGYFSACGDSTYSVSAVLVDTGMVEATEPVTEIVLDTVAGLVRTRVTVEDGEAGRIAMQGVPSFYTETAEVEVPDVGAVEADIAYGGLWYAFVDAGSIGLEPSLENKEHWIALGWRMRNFLADRVEVAHPEHPELNLLDLVTFYTEPSREGASSRHWNVFGPKQSCRSPAGTCTNARMAALYGKGALEPGEAFVAESTIGTLHHGRILEEVRVGGYRGIVPEVSATAYITAFNQIVVDPNDPLRDGFLF</sequence>